<sequence length="211" mass="22800">MYRVSQAVCRRWARTAAAPGPDVTRPTGCFTPLSKEFMRRIRRSGASVDKKGKVHTEAFYNVILMQGSGPHSEYVSACSLHDDKGSAPEGDPIAPDPVVHILAPSRRDGAIPSPEDQDRILMEAGSVVIAYAVLRPDSFAECPEPDLGPPTRLPDTGVSYRHSSVSARWLPERISSGRGLPTIGSQPSGTTLCSIVYSYANAMFGMKLVKT</sequence>
<protein>
    <submittedName>
        <fullName evidence="1">Uncharacterized protein</fullName>
    </submittedName>
</protein>
<proteinExistence type="predicted"/>
<evidence type="ECO:0000313" key="1">
    <source>
        <dbReference type="EMBL" id="CEP01615.1"/>
    </source>
</evidence>
<gene>
    <name evidence="1" type="ORF">PBRA_008557</name>
</gene>
<dbReference type="EMBL" id="CDSF01000114">
    <property type="protein sequence ID" value="CEP01615.1"/>
    <property type="molecule type" value="Genomic_DNA"/>
</dbReference>
<accession>A0A0G4J257</accession>
<name>A0A0G4J257_PLABS</name>
<keyword evidence="2" id="KW-1185">Reference proteome</keyword>
<evidence type="ECO:0000313" key="2">
    <source>
        <dbReference type="Proteomes" id="UP000039324"/>
    </source>
</evidence>
<dbReference type="Proteomes" id="UP000039324">
    <property type="component" value="Unassembled WGS sequence"/>
</dbReference>
<organism evidence="1 2">
    <name type="scientific">Plasmodiophora brassicae</name>
    <name type="common">Clubroot disease agent</name>
    <dbReference type="NCBI Taxonomy" id="37360"/>
    <lineage>
        <taxon>Eukaryota</taxon>
        <taxon>Sar</taxon>
        <taxon>Rhizaria</taxon>
        <taxon>Endomyxa</taxon>
        <taxon>Phytomyxea</taxon>
        <taxon>Plasmodiophorida</taxon>
        <taxon>Plasmodiophoridae</taxon>
        <taxon>Plasmodiophora</taxon>
    </lineage>
</organism>
<reference evidence="1 2" key="1">
    <citation type="submission" date="2015-02" db="EMBL/GenBank/DDBJ databases">
        <authorList>
            <person name="Chooi Y.-H."/>
        </authorList>
    </citation>
    <scope>NUCLEOTIDE SEQUENCE [LARGE SCALE GENOMIC DNA]</scope>
    <source>
        <strain evidence="1">E3</strain>
    </source>
</reference>
<dbReference type="AlphaFoldDB" id="A0A0G4J257"/>